<dbReference type="AlphaFoldDB" id="A0A2S6HR11"/>
<dbReference type="InterPro" id="IPR050583">
    <property type="entry name" value="Mycobacterial_A85_antigen"/>
</dbReference>
<reference evidence="1 2" key="1">
    <citation type="submission" date="2018-02" db="EMBL/GenBank/DDBJ databases">
        <title>Genomic Encyclopedia of Archaeal and Bacterial Type Strains, Phase II (KMG-II): from individual species to whole genera.</title>
        <authorList>
            <person name="Goeker M."/>
        </authorList>
    </citation>
    <scope>NUCLEOTIDE SEQUENCE [LARGE SCALE GENOMIC DNA]</scope>
    <source>
        <strain evidence="1 2">DSM 3808</strain>
    </source>
</reference>
<accession>A0A2S6HR11</accession>
<dbReference type="EMBL" id="PTJA01000008">
    <property type="protein sequence ID" value="PPK79924.1"/>
    <property type="molecule type" value="Genomic_DNA"/>
</dbReference>
<protein>
    <submittedName>
        <fullName evidence="1">S-formylglutathione hydrolase FrmB</fullName>
    </submittedName>
</protein>
<evidence type="ECO:0000313" key="2">
    <source>
        <dbReference type="Proteomes" id="UP000237749"/>
    </source>
</evidence>
<dbReference type="PANTHER" id="PTHR48098:SF1">
    <property type="entry name" value="DIACYLGLYCEROL ACYLTRANSFERASE_MYCOLYLTRANSFERASE AG85A"/>
    <property type="match status" value="1"/>
</dbReference>
<dbReference type="Pfam" id="PF00756">
    <property type="entry name" value="Esterase"/>
    <property type="match status" value="1"/>
</dbReference>
<evidence type="ECO:0000313" key="1">
    <source>
        <dbReference type="EMBL" id="PPK79924.1"/>
    </source>
</evidence>
<dbReference type="InterPro" id="IPR029058">
    <property type="entry name" value="AB_hydrolase_fold"/>
</dbReference>
<dbReference type="Proteomes" id="UP000237749">
    <property type="component" value="Unassembled WGS sequence"/>
</dbReference>
<dbReference type="GO" id="GO:0016747">
    <property type="term" value="F:acyltransferase activity, transferring groups other than amino-acyl groups"/>
    <property type="evidence" value="ECO:0007669"/>
    <property type="project" value="TreeGrafter"/>
</dbReference>
<keyword evidence="1" id="KW-0378">Hydrolase</keyword>
<proteinExistence type="predicted"/>
<dbReference type="OrthoDB" id="9803578at2"/>
<dbReference type="GO" id="GO:0016787">
    <property type="term" value="F:hydrolase activity"/>
    <property type="evidence" value="ECO:0007669"/>
    <property type="project" value="UniProtKB-KW"/>
</dbReference>
<dbReference type="PANTHER" id="PTHR48098">
    <property type="entry name" value="ENTEROCHELIN ESTERASE-RELATED"/>
    <property type="match status" value="1"/>
</dbReference>
<dbReference type="Gene3D" id="3.40.50.1820">
    <property type="entry name" value="alpha/beta hydrolase"/>
    <property type="match status" value="1"/>
</dbReference>
<gene>
    <name evidence="1" type="ORF">BXY41_108149</name>
</gene>
<name>A0A2S6HR11_9FIRM</name>
<organism evidence="1 2">
    <name type="scientific">Lacrimispora xylanisolvens</name>
    <dbReference type="NCBI Taxonomy" id="384636"/>
    <lineage>
        <taxon>Bacteria</taxon>
        <taxon>Bacillati</taxon>
        <taxon>Bacillota</taxon>
        <taxon>Clostridia</taxon>
        <taxon>Lachnospirales</taxon>
        <taxon>Lachnospiraceae</taxon>
        <taxon>Lacrimispora</taxon>
    </lineage>
</organism>
<comment type="caution">
    <text evidence="1">The sequence shown here is derived from an EMBL/GenBank/DDBJ whole genome shotgun (WGS) entry which is preliminary data.</text>
</comment>
<dbReference type="RefSeq" id="WP_104437817.1">
    <property type="nucleotide sequence ID" value="NZ_PTJA01000008.1"/>
</dbReference>
<sequence length="266" mass="30347">MASMNCHYYSYSLGHTVDVNVFVPTPEGNEQITSESAKKAFPYEKGLPVLYLLHGAFGDYSSWMRFSNIERYAQKHCCVVVMASAENSFYQDMYHGNRYFTFFSEELPGFIKSIFPVSKRREDTFVAGLSMGGYGAWFLGLSKPEQYAKAASMSGALNIVKTFEQIKNGSIDGPFPWKNIFENPDEIAGSSADLMVLYDRCVKEGIVPELYQACGTEDFLYEMNKEVKKTMEEKGAHVIYEEGPGNHNWDFWDQYIKNVLQWMIPV</sequence>
<dbReference type="SUPFAM" id="SSF53474">
    <property type="entry name" value="alpha/beta-Hydrolases"/>
    <property type="match status" value="1"/>
</dbReference>
<keyword evidence="2" id="KW-1185">Reference proteome</keyword>
<dbReference type="InterPro" id="IPR000801">
    <property type="entry name" value="Esterase-like"/>
</dbReference>